<keyword evidence="4" id="KW-1185">Reference proteome</keyword>
<dbReference type="RefSeq" id="WP_311503014.1">
    <property type="nucleotide sequence ID" value="NZ_JAVRHK010000005.1"/>
</dbReference>
<evidence type="ECO:0008006" key="5">
    <source>
        <dbReference type="Google" id="ProtNLM"/>
    </source>
</evidence>
<accession>A0ABU3D5L2</accession>
<keyword evidence="2" id="KW-0732">Signal</keyword>
<feature type="compositionally biased region" description="Acidic residues" evidence="1">
    <location>
        <begin position="25"/>
        <end position="56"/>
    </location>
</feature>
<protein>
    <recommendedName>
        <fullName evidence="5">Secreted protein</fullName>
    </recommendedName>
</protein>
<evidence type="ECO:0000256" key="2">
    <source>
        <dbReference type="SAM" id="SignalP"/>
    </source>
</evidence>
<evidence type="ECO:0000313" key="3">
    <source>
        <dbReference type="EMBL" id="MDT0676669.1"/>
    </source>
</evidence>
<feature type="region of interest" description="Disordered" evidence="1">
    <location>
        <begin position="24"/>
        <end position="75"/>
    </location>
</feature>
<feature type="signal peptide" evidence="2">
    <location>
        <begin position="1"/>
        <end position="24"/>
    </location>
</feature>
<name>A0ABU3D5L2_9FLAO</name>
<evidence type="ECO:0000256" key="1">
    <source>
        <dbReference type="SAM" id="MobiDB-lite"/>
    </source>
</evidence>
<organism evidence="3 4">
    <name type="scientific">Autumnicola musiva</name>
    <dbReference type="NCBI Taxonomy" id="3075589"/>
    <lineage>
        <taxon>Bacteria</taxon>
        <taxon>Pseudomonadati</taxon>
        <taxon>Bacteroidota</taxon>
        <taxon>Flavobacteriia</taxon>
        <taxon>Flavobacteriales</taxon>
        <taxon>Flavobacteriaceae</taxon>
        <taxon>Autumnicola</taxon>
    </lineage>
</organism>
<feature type="chain" id="PRO_5046196277" description="Secreted protein" evidence="2">
    <location>
        <begin position="25"/>
        <end position="75"/>
    </location>
</feature>
<evidence type="ECO:0000313" key="4">
    <source>
        <dbReference type="Proteomes" id="UP001262582"/>
    </source>
</evidence>
<sequence>MKKTIFSALALILMLSMVSCRETATENEEIPTEDTMEQEEGFQEETSEEFIEEDSVDTIQNGSGEVQEEVEDTEI</sequence>
<comment type="caution">
    <text evidence="3">The sequence shown here is derived from an EMBL/GenBank/DDBJ whole genome shotgun (WGS) entry which is preliminary data.</text>
</comment>
<feature type="compositionally biased region" description="Acidic residues" evidence="1">
    <location>
        <begin position="66"/>
        <end position="75"/>
    </location>
</feature>
<dbReference type="Proteomes" id="UP001262582">
    <property type="component" value="Unassembled WGS sequence"/>
</dbReference>
<dbReference type="EMBL" id="JAVRHK010000005">
    <property type="protein sequence ID" value="MDT0676669.1"/>
    <property type="molecule type" value="Genomic_DNA"/>
</dbReference>
<proteinExistence type="predicted"/>
<reference evidence="3 4" key="1">
    <citation type="submission" date="2023-09" db="EMBL/GenBank/DDBJ databases">
        <authorList>
            <person name="Rey-Velasco X."/>
        </authorList>
    </citation>
    <scope>NUCLEOTIDE SEQUENCE [LARGE SCALE GENOMIC DNA]</scope>
    <source>
        <strain evidence="3 4">F117</strain>
    </source>
</reference>
<dbReference type="PROSITE" id="PS51257">
    <property type="entry name" value="PROKAR_LIPOPROTEIN"/>
    <property type="match status" value="1"/>
</dbReference>
<gene>
    <name evidence="3" type="ORF">RM539_08755</name>
</gene>